<reference evidence="1 2" key="1">
    <citation type="submission" date="2021-06" db="EMBL/GenBank/DDBJ databases">
        <authorList>
            <person name="Kallberg Y."/>
            <person name="Tangrot J."/>
            <person name="Rosling A."/>
        </authorList>
    </citation>
    <scope>NUCLEOTIDE SEQUENCE [LARGE SCALE GENOMIC DNA]</scope>
    <source>
        <strain evidence="1 2">120-4 pot B 10/14</strain>
    </source>
</reference>
<proteinExistence type="predicted"/>
<name>A0ABN7WU96_GIGMA</name>
<comment type="caution">
    <text evidence="1">The sequence shown here is derived from an EMBL/GenBank/DDBJ whole genome shotgun (WGS) entry which is preliminary data.</text>
</comment>
<dbReference type="Proteomes" id="UP000789901">
    <property type="component" value="Unassembled WGS sequence"/>
</dbReference>
<organism evidence="1 2">
    <name type="scientific">Gigaspora margarita</name>
    <dbReference type="NCBI Taxonomy" id="4874"/>
    <lineage>
        <taxon>Eukaryota</taxon>
        <taxon>Fungi</taxon>
        <taxon>Fungi incertae sedis</taxon>
        <taxon>Mucoromycota</taxon>
        <taxon>Glomeromycotina</taxon>
        <taxon>Glomeromycetes</taxon>
        <taxon>Diversisporales</taxon>
        <taxon>Gigasporaceae</taxon>
        <taxon>Gigaspora</taxon>
    </lineage>
</organism>
<feature type="non-terminal residue" evidence="1">
    <location>
        <position position="1"/>
    </location>
</feature>
<protein>
    <submittedName>
        <fullName evidence="1">17891_t:CDS:1</fullName>
    </submittedName>
</protein>
<gene>
    <name evidence="1" type="ORF">GMARGA_LOCUS35229</name>
</gene>
<accession>A0ABN7WU96</accession>
<keyword evidence="2" id="KW-1185">Reference proteome</keyword>
<evidence type="ECO:0000313" key="1">
    <source>
        <dbReference type="EMBL" id="CAG8841069.1"/>
    </source>
</evidence>
<evidence type="ECO:0000313" key="2">
    <source>
        <dbReference type="Proteomes" id="UP000789901"/>
    </source>
</evidence>
<feature type="non-terminal residue" evidence="1">
    <location>
        <position position="41"/>
    </location>
</feature>
<sequence>KRVFKIGGHYQGIIDEACEWCLRSTKEDNSAGKFEPGEQNN</sequence>
<dbReference type="EMBL" id="CAJVQB010064619">
    <property type="protein sequence ID" value="CAG8841069.1"/>
    <property type="molecule type" value="Genomic_DNA"/>
</dbReference>